<dbReference type="PANTHER" id="PTHR43877">
    <property type="entry name" value="AMINOALKYLPHOSPHONATE N-ACETYLTRANSFERASE-RELATED-RELATED"/>
    <property type="match status" value="1"/>
</dbReference>
<dbReference type="EC" id="2.3.-.-" evidence="4"/>
<evidence type="ECO:0000256" key="2">
    <source>
        <dbReference type="ARBA" id="ARBA00023315"/>
    </source>
</evidence>
<dbReference type="PROSITE" id="PS51186">
    <property type="entry name" value="GNAT"/>
    <property type="match status" value="1"/>
</dbReference>
<keyword evidence="1 4" id="KW-0808">Transferase</keyword>
<feature type="domain" description="N-acetyltransferase" evidence="3">
    <location>
        <begin position="19"/>
        <end position="172"/>
    </location>
</feature>
<dbReference type="EMBL" id="JBHUMB010000005">
    <property type="protein sequence ID" value="MFD2742122.1"/>
    <property type="molecule type" value="Genomic_DNA"/>
</dbReference>
<dbReference type="InterPro" id="IPR000182">
    <property type="entry name" value="GNAT_dom"/>
</dbReference>
<evidence type="ECO:0000256" key="1">
    <source>
        <dbReference type="ARBA" id="ARBA00022679"/>
    </source>
</evidence>
<dbReference type="GO" id="GO:0016746">
    <property type="term" value="F:acyltransferase activity"/>
    <property type="evidence" value="ECO:0007669"/>
    <property type="project" value="UniProtKB-KW"/>
</dbReference>
<proteinExistence type="predicted"/>
<evidence type="ECO:0000259" key="3">
    <source>
        <dbReference type="PROSITE" id="PS51186"/>
    </source>
</evidence>
<keyword evidence="2 4" id="KW-0012">Acyltransferase</keyword>
<name>A0ABW5UBP7_9SPHI</name>
<accession>A0ABW5UBP7</accession>
<evidence type="ECO:0000313" key="4">
    <source>
        <dbReference type="EMBL" id="MFD2742122.1"/>
    </source>
</evidence>
<dbReference type="InterPro" id="IPR016181">
    <property type="entry name" value="Acyl_CoA_acyltransferase"/>
</dbReference>
<dbReference type="Proteomes" id="UP001597418">
    <property type="component" value="Unassembled WGS sequence"/>
</dbReference>
<organism evidence="4 5">
    <name type="scientific">Sphingobacterium populi</name>
    <dbReference type="NCBI Taxonomy" id="1812824"/>
    <lineage>
        <taxon>Bacteria</taxon>
        <taxon>Pseudomonadati</taxon>
        <taxon>Bacteroidota</taxon>
        <taxon>Sphingobacteriia</taxon>
        <taxon>Sphingobacteriales</taxon>
        <taxon>Sphingobacteriaceae</taxon>
        <taxon>Sphingobacterium</taxon>
    </lineage>
</organism>
<protein>
    <submittedName>
        <fullName evidence="4">GNAT family N-acetyltransferase</fullName>
        <ecNumber evidence="4">2.3.-.-</ecNumber>
    </submittedName>
</protein>
<dbReference type="Gene3D" id="3.40.630.30">
    <property type="match status" value="1"/>
</dbReference>
<sequence length="172" mass="19880">MIFEDNVTIVSIGKMQIDEVVDYVRSVRRHLFPMLDHDVLPRDLCAFEETYIKDKDGVFLVARDSNDNIIGTIGMLKYDGRFTDHFNFGDSSVTEVVKLFVEPHWRRRGLASYLVQCLKDIAAERDVQNLYMHTHPFLPGAEVFWAKQSFNNLISSVHDGLETIHMVMQIES</sequence>
<evidence type="ECO:0000313" key="5">
    <source>
        <dbReference type="Proteomes" id="UP001597418"/>
    </source>
</evidence>
<dbReference type="Pfam" id="PF00583">
    <property type="entry name" value="Acetyltransf_1"/>
    <property type="match status" value="1"/>
</dbReference>
<dbReference type="SUPFAM" id="SSF55729">
    <property type="entry name" value="Acyl-CoA N-acyltransferases (Nat)"/>
    <property type="match status" value="1"/>
</dbReference>
<dbReference type="PANTHER" id="PTHR43877:SF1">
    <property type="entry name" value="ACETYLTRANSFERASE"/>
    <property type="match status" value="1"/>
</dbReference>
<gene>
    <name evidence="4" type="ORF">ACFSQ6_01800</name>
</gene>
<comment type="caution">
    <text evidence="4">The sequence shown here is derived from an EMBL/GenBank/DDBJ whole genome shotgun (WGS) entry which is preliminary data.</text>
</comment>
<dbReference type="InterPro" id="IPR050832">
    <property type="entry name" value="Bact_Acetyltransf"/>
</dbReference>
<reference evidence="5" key="1">
    <citation type="journal article" date="2019" name="Int. J. Syst. Evol. Microbiol.">
        <title>The Global Catalogue of Microorganisms (GCM) 10K type strain sequencing project: providing services to taxonomists for standard genome sequencing and annotation.</title>
        <authorList>
            <consortium name="The Broad Institute Genomics Platform"/>
            <consortium name="The Broad Institute Genome Sequencing Center for Infectious Disease"/>
            <person name="Wu L."/>
            <person name="Ma J."/>
        </authorList>
    </citation>
    <scope>NUCLEOTIDE SEQUENCE [LARGE SCALE GENOMIC DNA]</scope>
    <source>
        <strain evidence="5">KCTC 42247</strain>
    </source>
</reference>
<dbReference type="CDD" id="cd04301">
    <property type="entry name" value="NAT_SF"/>
    <property type="match status" value="1"/>
</dbReference>
<dbReference type="RefSeq" id="WP_066753569.1">
    <property type="nucleotide sequence ID" value="NZ_JBHUMB010000005.1"/>
</dbReference>
<keyword evidence="5" id="KW-1185">Reference proteome</keyword>